<keyword evidence="4 7" id="KW-1133">Transmembrane helix</keyword>
<feature type="transmembrane region" description="Helical" evidence="7">
    <location>
        <begin position="164"/>
        <end position="185"/>
    </location>
</feature>
<keyword evidence="3 7" id="KW-0812">Transmembrane</keyword>
<feature type="transmembrane region" description="Helical" evidence="7">
    <location>
        <begin position="38"/>
        <end position="57"/>
    </location>
</feature>
<keyword evidence="5 7" id="KW-0472">Membrane</keyword>
<gene>
    <name evidence="9" type="ORF">A3Q56_03631</name>
</gene>
<comment type="similarity">
    <text evidence="7">Belongs to the DHHC palmitoyltransferase family.</text>
</comment>
<comment type="caution">
    <text evidence="9">The sequence shown here is derived from an EMBL/GenBank/DDBJ whole genome shotgun (WGS) entry which is preliminary data.</text>
</comment>
<comment type="domain">
    <text evidence="7">The DHHC domain is required for palmitoyltransferase activity.</text>
</comment>
<evidence type="ECO:0000256" key="1">
    <source>
        <dbReference type="ARBA" id="ARBA00004141"/>
    </source>
</evidence>
<evidence type="ECO:0000259" key="8">
    <source>
        <dbReference type="Pfam" id="PF01529"/>
    </source>
</evidence>
<feature type="transmembrane region" description="Helical" evidence="7">
    <location>
        <begin position="133"/>
        <end position="152"/>
    </location>
</feature>
<evidence type="ECO:0000256" key="5">
    <source>
        <dbReference type="ARBA" id="ARBA00023136"/>
    </source>
</evidence>
<evidence type="ECO:0000256" key="3">
    <source>
        <dbReference type="ARBA" id="ARBA00022692"/>
    </source>
</evidence>
<accession>A0A177B2W3</accession>
<dbReference type="OrthoDB" id="331948at2759"/>
<dbReference type="Pfam" id="PF01529">
    <property type="entry name" value="DHHC"/>
    <property type="match status" value="1"/>
</dbReference>
<dbReference type="EMBL" id="LWCA01000414">
    <property type="protein sequence ID" value="OAF68625.1"/>
    <property type="molecule type" value="Genomic_DNA"/>
</dbReference>
<dbReference type="GO" id="GO:0016020">
    <property type="term" value="C:membrane"/>
    <property type="evidence" value="ECO:0007669"/>
    <property type="project" value="UniProtKB-SubCell"/>
</dbReference>
<protein>
    <recommendedName>
        <fullName evidence="7">Palmitoyltransferase</fullName>
        <ecNumber evidence="7">2.3.1.225</ecNumber>
    </recommendedName>
</protein>
<evidence type="ECO:0000256" key="4">
    <source>
        <dbReference type="ARBA" id="ARBA00022989"/>
    </source>
</evidence>
<dbReference type="GO" id="GO:0019706">
    <property type="term" value="F:protein-cysteine S-palmitoyltransferase activity"/>
    <property type="evidence" value="ECO:0007669"/>
    <property type="project" value="UniProtKB-EC"/>
</dbReference>
<dbReference type="Proteomes" id="UP000078046">
    <property type="component" value="Unassembled WGS sequence"/>
</dbReference>
<dbReference type="PROSITE" id="PS50216">
    <property type="entry name" value="DHHC"/>
    <property type="match status" value="1"/>
</dbReference>
<evidence type="ECO:0000313" key="9">
    <source>
        <dbReference type="EMBL" id="OAF68625.1"/>
    </source>
</evidence>
<organism evidence="9 10">
    <name type="scientific">Intoshia linei</name>
    <dbReference type="NCBI Taxonomy" id="1819745"/>
    <lineage>
        <taxon>Eukaryota</taxon>
        <taxon>Metazoa</taxon>
        <taxon>Spiralia</taxon>
        <taxon>Lophotrochozoa</taxon>
        <taxon>Mesozoa</taxon>
        <taxon>Orthonectida</taxon>
        <taxon>Rhopaluridae</taxon>
        <taxon>Intoshia</taxon>
    </lineage>
</organism>
<keyword evidence="2 7" id="KW-0808">Transferase</keyword>
<dbReference type="InterPro" id="IPR039859">
    <property type="entry name" value="PFA4/ZDH16/20/ERF2-like"/>
</dbReference>
<keyword evidence="6 7" id="KW-0012">Acyltransferase</keyword>
<evidence type="ECO:0000313" key="10">
    <source>
        <dbReference type="Proteomes" id="UP000078046"/>
    </source>
</evidence>
<evidence type="ECO:0000256" key="6">
    <source>
        <dbReference type="ARBA" id="ARBA00023315"/>
    </source>
</evidence>
<proteinExistence type="inferred from homology"/>
<comment type="subcellular location">
    <subcellularLocation>
        <location evidence="1">Membrane</location>
        <topology evidence="1">Multi-pass membrane protein</topology>
    </subcellularLocation>
</comment>
<dbReference type="InterPro" id="IPR001594">
    <property type="entry name" value="Palmitoyltrfase_DHHC"/>
</dbReference>
<feature type="domain" description="Palmitoyltransferase DHHC" evidence="8">
    <location>
        <begin position="84"/>
        <end position="202"/>
    </location>
</feature>
<sequence>MFICDGIGLLCFVMTYAALGYAEYVVLIVILWKHYPNSWIFVINSVLYSILAIFATVSHIRSVTSNPGYIDLRPTHSPPEGKDWSCCNYCTVHRPPSAHHCRVCKRCVLRMDHHCPWINNCVGMYNQRFFIQFLFYIGCLSIYSLILISSTWSKIGTNDAFTMIHYVILIIESLLFGSFILAIGFDQFSAVRYSTTYIDRLQGNIGVRQSTCQALESVFGTPSKMLWLIPCALKPINHNY</sequence>
<evidence type="ECO:0000256" key="2">
    <source>
        <dbReference type="ARBA" id="ARBA00022679"/>
    </source>
</evidence>
<evidence type="ECO:0000256" key="7">
    <source>
        <dbReference type="RuleBase" id="RU079119"/>
    </source>
</evidence>
<reference evidence="9 10" key="1">
    <citation type="submission" date="2016-04" db="EMBL/GenBank/DDBJ databases">
        <title>The genome of Intoshia linei affirms orthonectids as highly simplified spiralians.</title>
        <authorList>
            <person name="Mikhailov K.V."/>
            <person name="Slusarev G.S."/>
            <person name="Nikitin M.A."/>
            <person name="Logacheva M.D."/>
            <person name="Penin A."/>
            <person name="Aleoshin V."/>
            <person name="Panchin Y.V."/>
        </authorList>
    </citation>
    <scope>NUCLEOTIDE SEQUENCE [LARGE SCALE GENOMIC DNA]</scope>
    <source>
        <strain evidence="9">Intl2013</strain>
        <tissue evidence="9">Whole animal</tissue>
    </source>
</reference>
<dbReference type="PANTHER" id="PTHR12246">
    <property type="entry name" value="PALMITOYLTRANSFERASE ZDHHC16"/>
    <property type="match status" value="1"/>
</dbReference>
<name>A0A177B2W3_9BILA</name>
<dbReference type="EC" id="2.3.1.225" evidence="7"/>
<comment type="catalytic activity">
    <reaction evidence="7">
        <text>L-cysteinyl-[protein] + hexadecanoyl-CoA = S-hexadecanoyl-L-cysteinyl-[protein] + CoA</text>
        <dbReference type="Rhea" id="RHEA:36683"/>
        <dbReference type="Rhea" id="RHEA-COMP:10131"/>
        <dbReference type="Rhea" id="RHEA-COMP:11032"/>
        <dbReference type="ChEBI" id="CHEBI:29950"/>
        <dbReference type="ChEBI" id="CHEBI:57287"/>
        <dbReference type="ChEBI" id="CHEBI:57379"/>
        <dbReference type="ChEBI" id="CHEBI:74151"/>
        <dbReference type="EC" id="2.3.1.225"/>
    </reaction>
</comment>
<dbReference type="AlphaFoldDB" id="A0A177B2W3"/>
<feature type="transmembrane region" description="Helical" evidence="7">
    <location>
        <begin position="7"/>
        <end position="32"/>
    </location>
</feature>
<keyword evidence="10" id="KW-1185">Reference proteome</keyword>